<evidence type="ECO:0000313" key="2">
    <source>
        <dbReference type="EMBL" id="QHN78135.1"/>
    </source>
</evidence>
<sequence>MYVLYMYRYMYIIIVIYNFFCLFVCFKLIFVYPKIIDVLAGTGRYIKLFIWFTSERGNKAMCMLMELRLWPFVLLYLVFYGINFCKNQMRINWMNVGLVSECGWNIIYYYHYEE</sequence>
<feature type="transmembrane region" description="Helical" evidence="1">
    <location>
        <begin position="9"/>
        <end position="32"/>
    </location>
</feature>
<proteinExistence type="predicted"/>
<dbReference type="Proteomes" id="UP000464620">
    <property type="component" value="Chromosome B09"/>
</dbReference>
<keyword evidence="1" id="KW-1133">Transmembrane helix</keyword>
<keyword evidence="1" id="KW-0812">Transmembrane</keyword>
<evidence type="ECO:0000313" key="3">
    <source>
        <dbReference type="Proteomes" id="UP000464620"/>
    </source>
</evidence>
<keyword evidence="1" id="KW-0472">Membrane</keyword>
<name>A0A6B9VAX4_ARAHY</name>
<accession>A0A6B9VAX4</accession>
<gene>
    <name evidence="2" type="ORF">DS421_19g658780</name>
</gene>
<feature type="transmembrane region" description="Helical" evidence="1">
    <location>
        <begin position="67"/>
        <end position="85"/>
    </location>
</feature>
<dbReference type="AlphaFoldDB" id="A0A6B9VAX4"/>
<dbReference type="EMBL" id="CP031001">
    <property type="protein sequence ID" value="QHN78135.1"/>
    <property type="molecule type" value="Genomic_DNA"/>
</dbReference>
<reference evidence="2 3" key="1">
    <citation type="submission" date="2020-01" db="EMBL/GenBank/DDBJ databases">
        <title>Genome sequence of Arachis hypogaea, cultivar Shitouqi.</title>
        <authorList>
            <person name="Zhuang W."/>
            <person name="Chen H."/>
            <person name="Varshney R."/>
            <person name="Wang D."/>
            <person name="Ming R."/>
        </authorList>
    </citation>
    <scope>NUCLEOTIDE SEQUENCE [LARGE SCALE GENOMIC DNA]</scope>
    <source>
        <tissue evidence="2">Young leaf</tissue>
    </source>
</reference>
<evidence type="ECO:0000256" key="1">
    <source>
        <dbReference type="SAM" id="Phobius"/>
    </source>
</evidence>
<organism evidence="2 3">
    <name type="scientific">Arachis hypogaea</name>
    <name type="common">Peanut</name>
    <dbReference type="NCBI Taxonomy" id="3818"/>
    <lineage>
        <taxon>Eukaryota</taxon>
        <taxon>Viridiplantae</taxon>
        <taxon>Streptophyta</taxon>
        <taxon>Embryophyta</taxon>
        <taxon>Tracheophyta</taxon>
        <taxon>Spermatophyta</taxon>
        <taxon>Magnoliopsida</taxon>
        <taxon>eudicotyledons</taxon>
        <taxon>Gunneridae</taxon>
        <taxon>Pentapetalae</taxon>
        <taxon>rosids</taxon>
        <taxon>fabids</taxon>
        <taxon>Fabales</taxon>
        <taxon>Fabaceae</taxon>
        <taxon>Papilionoideae</taxon>
        <taxon>50 kb inversion clade</taxon>
        <taxon>dalbergioids sensu lato</taxon>
        <taxon>Dalbergieae</taxon>
        <taxon>Pterocarpus clade</taxon>
        <taxon>Arachis</taxon>
    </lineage>
</organism>
<protein>
    <submittedName>
        <fullName evidence="2">Uncharacterized protein</fullName>
    </submittedName>
</protein>